<dbReference type="GO" id="GO:0005829">
    <property type="term" value="C:cytosol"/>
    <property type="evidence" value="ECO:0007669"/>
    <property type="project" value="TreeGrafter"/>
</dbReference>
<feature type="region of interest" description="Disordered" evidence="1">
    <location>
        <begin position="1"/>
        <end position="99"/>
    </location>
</feature>
<dbReference type="SUPFAM" id="SSF52087">
    <property type="entry name" value="CRAL/TRIO domain"/>
    <property type="match status" value="1"/>
</dbReference>
<feature type="compositionally biased region" description="Low complexity" evidence="1">
    <location>
        <begin position="189"/>
        <end position="202"/>
    </location>
</feature>
<feature type="compositionally biased region" description="Polar residues" evidence="1">
    <location>
        <begin position="1"/>
        <end position="17"/>
    </location>
</feature>
<reference evidence="4" key="1">
    <citation type="submission" date="2020-03" db="EMBL/GenBank/DDBJ databases">
        <title>Intra-Species Differences in Population Size shape Life History and Genome Evolution.</title>
        <authorList>
            <person name="Willemsen D."/>
            <person name="Cui R."/>
            <person name="Valenzano D.R."/>
        </authorList>
    </citation>
    <scope>NUCLEOTIDE SEQUENCE</scope>
    <source>
        <strain evidence="4">GRZ</strain>
        <tissue evidence="4">Whole</tissue>
    </source>
</reference>
<dbReference type="Gene3D" id="3.40.525.10">
    <property type="entry name" value="CRAL-TRIO lipid binding domain"/>
    <property type="match status" value="1"/>
</dbReference>
<feature type="domain" description="CRAL-TRIO" evidence="2">
    <location>
        <begin position="297"/>
        <end position="473"/>
    </location>
</feature>
<dbReference type="Pfam" id="PF00650">
    <property type="entry name" value="CRAL_TRIO"/>
    <property type="match status" value="1"/>
</dbReference>
<dbReference type="InterPro" id="IPR036273">
    <property type="entry name" value="CRAL/TRIO_N_dom_sf"/>
</dbReference>
<dbReference type="PANTHER" id="PTHR23324">
    <property type="entry name" value="SEC14 RELATED PROTEIN"/>
    <property type="match status" value="1"/>
</dbReference>
<feature type="domain" description="GOLD" evidence="3">
    <location>
        <begin position="494"/>
        <end position="652"/>
    </location>
</feature>
<dbReference type="SUPFAM" id="SSF46938">
    <property type="entry name" value="CRAL/TRIO N-terminal domain"/>
    <property type="match status" value="1"/>
</dbReference>
<dbReference type="PANTHER" id="PTHR23324:SF51">
    <property type="entry name" value="SEC14-LIKE PROTEIN 1"/>
    <property type="match status" value="1"/>
</dbReference>
<evidence type="ECO:0000256" key="1">
    <source>
        <dbReference type="SAM" id="MobiDB-lite"/>
    </source>
</evidence>
<evidence type="ECO:0000313" key="4">
    <source>
        <dbReference type="EMBL" id="KAF7221246.1"/>
    </source>
</evidence>
<feature type="region of interest" description="Disordered" evidence="1">
    <location>
        <begin position="156"/>
        <end position="220"/>
    </location>
</feature>
<dbReference type="FunFam" id="3.40.525.10:FF:000006">
    <property type="entry name" value="SEC14-like lipid binding 1"/>
    <property type="match status" value="1"/>
</dbReference>
<dbReference type="InterPro" id="IPR036598">
    <property type="entry name" value="GOLD_dom_sf"/>
</dbReference>
<sequence>SIKQTGPVQAQKQTLPAQKSAVRRPAVQKPENQKPMEGDAPGPEADAPGPRVDASQVGSSDVAASQVGSSDDVASQVCSPDDASSEVGSQVDVASSEVGTQVGVASSEVGSQVGVASSQVGVASSEVGSQVDVASFEVGSQVDVASSEVGCQVDVASSEAGSQVDVASSEAGSQVDVASSEAGSQVDAASSEAGSSEVGLSVASSDDVAAPEVGSSDDVAAPEVCSSDDVAAPEVCSSDDVAAPEVGSSDDIPKDQHVLRFLKARDFNMDKAKDFLCQSLTWRKQHQVDFLMDTWERPQLLQDYYTGGWHHHDRDGRPLYVLRLGQMDTKGLVRALGEEALLRQVLTLNEEGLRRCEENTRVFGRPISCWTCLVDLEGLNMRHLWRPGVKALLRIIEVVEANYPETLGRLLILRAPRVFPVLWTLVSPLINENTRKKFLVYAGNDFQGHGGLEDYINREVIPDFLGGNCMCDLPEGGTVPKSLYRTAEELENEENCFLTDSIYKSANIFKGAPYEVLIEITEASSVITWDFDVSKGDVVFNIYHSRRAPQPPKRDTLGAHGIASLGPVNTQLIDRSWVLGRDYSMVEKALICREGESVQGSHITRWPGFYILQWRFHSSTTSTASSLPRVDDVLASLQVSSHKCKIMYYTEVLASHDFRGSMTSLESCQSGFSQLSAATTSSGQSCASSTVSR</sequence>
<evidence type="ECO:0000259" key="3">
    <source>
        <dbReference type="PROSITE" id="PS50866"/>
    </source>
</evidence>
<dbReference type="InterPro" id="IPR001251">
    <property type="entry name" value="CRAL-TRIO_dom"/>
</dbReference>
<gene>
    <name evidence="4" type="ORF">G4P62_003615</name>
</gene>
<dbReference type="EMBL" id="JAAVVJ010000006">
    <property type="protein sequence ID" value="KAF7221246.1"/>
    <property type="molecule type" value="Genomic_DNA"/>
</dbReference>
<evidence type="ECO:0000259" key="2">
    <source>
        <dbReference type="PROSITE" id="PS50191"/>
    </source>
</evidence>
<feature type="compositionally biased region" description="Low complexity" evidence="1">
    <location>
        <begin position="38"/>
        <end position="50"/>
    </location>
</feature>
<dbReference type="AlphaFoldDB" id="A0A9D3BU38"/>
<comment type="caution">
    <text evidence="4">The sequence shown here is derived from an EMBL/GenBank/DDBJ whole genome shotgun (WGS) entry which is preliminary data.</text>
</comment>
<dbReference type="GO" id="GO:0039552">
    <property type="term" value="F:RIG-I binding"/>
    <property type="evidence" value="ECO:0007669"/>
    <property type="project" value="TreeGrafter"/>
</dbReference>
<proteinExistence type="predicted"/>
<dbReference type="InterPro" id="IPR051064">
    <property type="entry name" value="SEC14/CRAL-TRIO_domain"/>
</dbReference>
<dbReference type="Gene3D" id="2.60.120.680">
    <property type="entry name" value="GOLD domain"/>
    <property type="match status" value="1"/>
</dbReference>
<dbReference type="SMART" id="SM00516">
    <property type="entry name" value="SEC14"/>
    <property type="match status" value="1"/>
</dbReference>
<dbReference type="PROSITE" id="PS50191">
    <property type="entry name" value="CRAL_TRIO"/>
    <property type="match status" value="1"/>
</dbReference>
<feature type="compositionally biased region" description="Polar residues" evidence="1">
    <location>
        <begin position="56"/>
        <end position="78"/>
    </location>
</feature>
<dbReference type="Proteomes" id="UP000822369">
    <property type="component" value="Chromosome 6"/>
</dbReference>
<organism evidence="4 5">
    <name type="scientific">Nothobranchius furzeri</name>
    <name type="common">Turquoise killifish</name>
    <dbReference type="NCBI Taxonomy" id="105023"/>
    <lineage>
        <taxon>Eukaryota</taxon>
        <taxon>Metazoa</taxon>
        <taxon>Chordata</taxon>
        <taxon>Craniata</taxon>
        <taxon>Vertebrata</taxon>
        <taxon>Euteleostomi</taxon>
        <taxon>Actinopterygii</taxon>
        <taxon>Neopterygii</taxon>
        <taxon>Teleostei</taxon>
        <taxon>Neoteleostei</taxon>
        <taxon>Acanthomorphata</taxon>
        <taxon>Ovalentaria</taxon>
        <taxon>Atherinomorphae</taxon>
        <taxon>Cyprinodontiformes</taxon>
        <taxon>Nothobranchiidae</taxon>
        <taxon>Nothobranchius</taxon>
    </lineage>
</organism>
<dbReference type="GO" id="GO:0039536">
    <property type="term" value="P:negative regulation of RIG-I signaling pathway"/>
    <property type="evidence" value="ECO:0007669"/>
    <property type="project" value="TreeGrafter"/>
</dbReference>
<dbReference type="PROSITE" id="PS50866">
    <property type="entry name" value="GOLD"/>
    <property type="match status" value="1"/>
</dbReference>
<dbReference type="InterPro" id="IPR036865">
    <property type="entry name" value="CRAL-TRIO_dom_sf"/>
</dbReference>
<dbReference type="CDD" id="cd00170">
    <property type="entry name" value="SEC14"/>
    <property type="match status" value="1"/>
</dbReference>
<accession>A0A9D3BU38</accession>
<protein>
    <submittedName>
        <fullName evidence="4">SEC14-like protein 1</fullName>
    </submittedName>
</protein>
<dbReference type="SMART" id="SM01100">
    <property type="entry name" value="CRAL_TRIO_N"/>
    <property type="match status" value="1"/>
</dbReference>
<feature type="non-terminal residue" evidence="4">
    <location>
        <position position="1"/>
    </location>
</feature>
<evidence type="ECO:0000313" key="5">
    <source>
        <dbReference type="Proteomes" id="UP000822369"/>
    </source>
</evidence>
<dbReference type="SUPFAM" id="SSF101576">
    <property type="entry name" value="Supernatant protein factor (SPF), C-terminal domain"/>
    <property type="match status" value="1"/>
</dbReference>
<name>A0A9D3BU38_NOTFU</name>
<dbReference type="InterPro" id="IPR011074">
    <property type="entry name" value="CRAL/TRIO_N_dom"/>
</dbReference>
<dbReference type="InterPro" id="IPR009038">
    <property type="entry name" value="GOLD_dom"/>
</dbReference>